<evidence type="ECO:0000259" key="5">
    <source>
        <dbReference type="Pfam" id="PF01702"/>
    </source>
</evidence>
<evidence type="ECO:0000256" key="4">
    <source>
        <dbReference type="HAMAP-Rule" id="MF_00168"/>
    </source>
</evidence>
<keyword evidence="2 4" id="KW-0808">Transferase</keyword>
<feature type="binding site" evidence="4">
    <location>
        <position position="387"/>
    </location>
    <ligand>
        <name>Zn(2+)</name>
        <dbReference type="ChEBI" id="CHEBI:29105"/>
    </ligand>
</feature>
<dbReference type="InterPro" id="IPR004803">
    <property type="entry name" value="TGT"/>
</dbReference>
<accession>A0A2M7TC45</accession>
<proteinExistence type="inferred from homology"/>
<comment type="caution">
    <text evidence="6">The sequence shown here is derived from an EMBL/GenBank/DDBJ whole genome shotgun (WGS) entry which is preliminary data.</text>
</comment>
<keyword evidence="3 4" id="KW-0819">tRNA processing</keyword>
<feature type="binding site" evidence="4">
    <location>
        <position position="288"/>
    </location>
    <ligand>
        <name>substrate</name>
    </ligand>
</feature>
<keyword evidence="4" id="KW-0671">Queuosine biosynthesis</keyword>
<comment type="subunit">
    <text evidence="4">Homodimer. Within each dimer, one monomer is responsible for RNA recognition and catalysis, while the other monomer binds to the replacement base PreQ1.</text>
</comment>
<gene>
    <name evidence="4 6" type="primary">tgt</name>
    <name evidence="6" type="ORF">COY34_02100</name>
</gene>
<evidence type="ECO:0000256" key="1">
    <source>
        <dbReference type="ARBA" id="ARBA00022676"/>
    </source>
</evidence>
<feature type="binding site" evidence="4">
    <location>
        <position position="261"/>
    </location>
    <ligand>
        <name>substrate</name>
    </ligand>
</feature>
<dbReference type="EC" id="2.4.2.29" evidence="4"/>
<comment type="pathway">
    <text evidence="4">tRNA modification; tRNA-queuosine biosynthesis.</text>
</comment>
<feature type="active site" description="Proton acceptor" evidence="4">
    <location>
        <position position="91"/>
    </location>
</feature>
<dbReference type="Proteomes" id="UP000230970">
    <property type="component" value="Unassembled WGS sequence"/>
</dbReference>
<keyword evidence="4" id="KW-0479">Metal-binding</keyword>
<feature type="domain" description="tRNA-guanine(15) transglycosylase-like" evidence="5">
    <location>
        <begin position="13"/>
        <end position="119"/>
    </location>
</feature>
<dbReference type="Gene3D" id="3.20.20.105">
    <property type="entry name" value="Queuine tRNA-ribosyltransferase-like"/>
    <property type="match status" value="1"/>
</dbReference>
<comment type="similarity">
    <text evidence="4">Belongs to the queuine tRNA-ribosyltransferase family.</text>
</comment>
<dbReference type="InterPro" id="IPR050076">
    <property type="entry name" value="ArchSynthase1/Queuine_TRR"/>
</dbReference>
<comment type="cofactor">
    <cofactor evidence="4">
        <name>Zn(2+)</name>
        <dbReference type="ChEBI" id="CHEBI:29105"/>
    </cofactor>
    <text evidence="4">Binds 1 zinc ion per subunit.</text>
</comment>
<feature type="active site" description="Nucleophile" evidence="4">
    <location>
        <position position="338"/>
    </location>
</feature>
<dbReference type="InterPro" id="IPR002616">
    <property type="entry name" value="tRNA_ribo_trans-like"/>
</dbReference>
<reference evidence="7" key="1">
    <citation type="submission" date="2017-09" db="EMBL/GenBank/DDBJ databases">
        <title>Depth-based differentiation of microbial function through sediment-hosted aquifers and enrichment of novel symbionts in the deep terrestrial subsurface.</title>
        <authorList>
            <person name="Probst A.J."/>
            <person name="Ladd B."/>
            <person name="Jarett J.K."/>
            <person name="Geller-Mcgrath D.E."/>
            <person name="Sieber C.M.K."/>
            <person name="Emerson J.B."/>
            <person name="Anantharaman K."/>
            <person name="Thomas B.C."/>
            <person name="Malmstrom R."/>
            <person name="Stieglmeier M."/>
            <person name="Klingl A."/>
            <person name="Woyke T."/>
            <person name="Ryan C.M."/>
            <person name="Banfield J.F."/>
        </authorList>
    </citation>
    <scope>NUCLEOTIDE SEQUENCE [LARGE SCALE GENOMIC DNA]</scope>
</reference>
<dbReference type="GO" id="GO:0046872">
    <property type="term" value="F:metal ion binding"/>
    <property type="evidence" value="ECO:0007669"/>
    <property type="project" value="UniProtKB-KW"/>
</dbReference>
<name>A0A2M7TC45_UNCKA</name>
<feature type="binding site" evidence="4">
    <location>
        <position position="201"/>
    </location>
    <ligand>
        <name>substrate</name>
    </ligand>
</feature>
<dbReference type="InterPro" id="IPR036511">
    <property type="entry name" value="TGT-like_sf"/>
</dbReference>
<evidence type="ECO:0000256" key="3">
    <source>
        <dbReference type="ARBA" id="ARBA00022694"/>
    </source>
</evidence>
<evidence type="ECO:0000313" key="7">
    <source>
        <dbReference type="Proteomes" id="UP000230970"/>
    </source>
</evidence>
<dbReference type="EMBL" id="PFNJ01000049">
    <property type="protein sequence ID" value="PIZ42834.1"/>
    <property type="molecule type" value="Genomic_DNA"/>
</dbReference>
<evidence type="ECO:0000313" key="6">
    <source>
        <dbReference type="EMBL" id="PIZ42834.1"/>
    </source>
</evidence>
<comment type="catalytic activity">
    <reaction evidence="4">
        <text>7-aminomethyl-7-carbaguanine + guanosine(34) in tRNA = 7-aminomethyl-7-carbaguanosine(34) in tRNA + guanine</text>
        <dbReference type="Rhea" id="RHEA:24104"/>
        <dbReference type="Rhea" id="RHEA-COMP:10341"/>
        <dbReference type="Rhea" id="RHEA-COMP:10342"/>
        <dbReference type="ChEBI" id="CHEBI:16235"/>
        <dbReference type="ChEBI" id="CHEBI:58703"/>
        <dbReference type="ChEBI" id="CHEBI:74269"/>
        <dbReference type="ChEBI" id="CHEBI:82833"/>
        <dbReference type="EC" id="2.4.2.29"/>
    </reaction>
</comment>
<dbReference type="PANTHER" id="PTHR46499">
    <property type="entry name" value="QUEUINE TRNA-RIBOSYLTRANSFERASE"/>
    <property type="match status" value="1"/>
</dbReference>
<dbReference type="AlphaFoldDB" id="A0A2M7TC45"/>
<feature type="binding site" evidence="4">
    <location>
        <position position="389"/>
    </location>
    <ligand>
        <name>Zn(2+)</name>
        <dbReference type="ChEBI" id="CHEBI:29105"/>
    </ligand>
</feature>
<dbReference type="GO" id="GO:0005829">
    <property type="term" value="C:cytosol"/>
    <property type="evidence" value="ECO:0007669"/>
    <property type="project" value="TreeGrafter"/>
</dbReference>
<organism evidence="6 7">
    <name type="scientific">candidate division WWE3 bacterium CG_4_10_14_0_2_um_filter_42_8</name>
    <dbReference type="NCBI Taxonomy" id="1975074"/>
    <lineage>
        <taxon>Bacteria</taxon>
        <taxon>Katanobacteria</taxon>
    </lineage>
</organism>
<feature type="region of interest" description="RNA binding; important for wobble base 34 recognition" evidence="4">
    <location>
        <begin position="343"/>
        <end position="347"/>
    </location>
</feature>
<feature type="binding site" evidence="4">
    <location>
        <begin position="91"/>
        <end position="95"/>
    </location>
    <ligand>
        <name>substrate</name>
    </ligand>
</feature>
<feature type="domain" description="tRNA-guanine(15) transglycosylase-like" evidence="5">
    <location>
        <begin position="159"/>
        <end position="447"/>
    </location>
</feature>
<dbReference type="PANTHER" id="PTHR46499:SF1">
    <property type="entry name" value="QUEUINE TRNA-RIBOSYLTRANSFERASE"/>
    <property type="match status" value="1"/>
</dbReference>
<feature type="binding site" evidence="4">
    <location>
        <position position="418"/>
    </location>
    <ligand>
        <name>Zn(2+)</name>
        <dbReference type="ChEBI" id="CHEBI:29105"/>
    </ligand>
</feature>
<dbReference type="Pfam" id="PF01702">
    <property type="entry name" value="TGT"/>
    <property type="match status" value="2"/>
</dbReference>
<dbReference type="GO" id="GO:0008479">
    <property type="term" value="F:tRNA-guanosine(34) queuine transglycosylase activity"/>
    <property type="evidence" value="ECO:0007669"/>
    <property type="project" value="UniProtKB-UniRule"/>
</dbReference>
<sequence length="448" mass="50511">MKFEILIKDRQSNARAGTISLPHGKVETPSFVPVGTQASVKALSSQELKEIGVKIFFGNTYHLFLRPGAQVIQKLGGIHKFMGWDGPIMTDSGGFQVFSLGLGKLKLKIEKEKLKIAGRYETPYENASPVCAGKLDPSVPIRRLRMTFKESKTGKNQFLAEFAEEGVRFKSHLDGSEHFLTPEKSIQIQKQLGADIILAFDDCTPYPVTYEYARLSMERTHRWAERSLGEFERLRAESGLDHACRRPQSLGSGQSLYGVIQGSTFEDLRKKSARFIDALGTEGIAIGGMAVGESKKLMYKTLEWTIPELEEEKPRHLLGVGEVDDIFEAVERGVDTLDCVTPTRLARHKNLFVHPKIAALEKSKSRFNLIITNAKYAADKSPVDPLCQCVVCQNYSRAYLHHLYKSNEILGVRLGTYHNLYFLVSLMKQIREAIADNRFQRLKQEWLV</sequence>
<dbReference type="SUPFAM" id="SSF51713">
    <property type="entry name" value="tRNA-guanine transglycosylase"/>
    <property type="match status" value="1"/>
</dbReference>
<comment type="function">
    <text evidence="4">Catalyzes the base-exchange of a guanine (G) residue with the queuine precursor 7-aminomethyl-7-deazaguanine (PreQ1) at position 34 (anticodon wobble position) in tRNAs with GU(N) anticodons (tRNA-Asp, -Asn, -His and -Tyr). Catalysis occurs through a double-displacement mechanism. The nucleophile active site attacks the C1' of nucleotide 34 to detach the guanine base from the RNA, forming a covalent enzyme-RNA intermediate. The proton acceptor active site deprotonates the incoming PreQ1, allowing a nucleophilic attack on the C1' of the ribose to form the product. After dissociation, two additional enzymatic reactions on the tRNA convert PreQ1 to queuine (Q), resulting in the hypermodified nucleoside queuosine (7-(((4,5-cis-dihydroxy-2-cyclopenten-1-yl)amino)methyl)-7-deazaguanosine).</text>
</comment>
<feature type="region of interest" description="RNA binding" evidence="4">
    <location>
        <begin position="319"/>
        <end position="325"/>
    </location>
</feature>
<keyword evidence="1 4" id="KW-0328">Glycosyltransferase</keyword>
<protein>
    <recommendedName>
        <fullName evidence="4">Queuine tRNA-ribosyltransferase</fullName>
        <ecNumber evidence="4">2.4.2.29</ecNumber>
    </recommendedName>
    <alternativeName>
        <fullName evidence="4">Guanine insertion enzyme</fullName>
    </alternativeName>
    <alternativeName>
        <fullName evidence="4">tRNA-guanine transglycosylase</fullName>
    </alternativeName>
</protein>
<evidence type="ECO:0000256" key="2">
    <source>
        <dbReference type="ARBA" id="ARBA00022679"/>
    </source>
</evidence>
<keyword evidence="4" id="KW-0862">Zinc</keyword>
<dbReference type="NCBIfam" id="TIGR00430">
    <property type="entry name" value="Q_tRNA_tgt"/>
    <property type="match status" value="1"/>
</dbReference>
<dbReference type="NCBIfam" id="TIGR00449">
    <property type="entry name" value="tgt_general"/>
    <property type="match status" value="1"/>
</dbReference>
<dbReference type="UniPathway" id="UPA00392"/>
<dbReference type="HAMAP" id="MF_00168">
    <property type="entry name" value="Q_tRNA_Tgt"/>
    <property type="match status" value="1"/>
</dbReference>
<dbReference type="GO" id="GO:0008616">
    <property type="term" value="P:tRNA queuosine(34) biosynthetic process"/>
    <property type="evidence" value="ECO:0007669"/>
    <property type="project" value="UniProtKB-UniRule"/>
</dbReference>
<feature type="binding site" evidence="4">
    <location>
        <position position="392"/>
    </location>
    <ligand>
        <name>Zn(2+)</name>
        <dbReference type="ChEBI" id="CHEBI:29105"/>
    </ligand>
</feature>